<organism evidence="1 2">
    <name type="scientific">Ridgeia piscesae</name>
    <name type="common">Tubeworm</name>
    <dbReference type="NCBI Taxonomy" id="27915"/>
    <lineage>
        <taxon>Eukaryota</taxon>
        <taxon>Metazoa</taxon>
        <taxon>Spiralia</taxon>
        <taxon>Lophotrochozoa</taxon>
        <taxon>Annelida</taxon>
        <taxon>Polychaeta</taxon>
        <taxon>Sedentaria</taxon>
        <taxon>Canalipalpata</taxon>
        <taxon>Sabellida</taxon>
        <taxon>Siboglinidae</taxon>
        <taxon>Ridgeia</taxon>
    </lineage>
</organism>
<evidence type="ECO:0000313" key="2">
    <source>
        <dbReference type="Proteomes" id="UP001209878"/>
    </source>
</evidence>
<dbReference type="AlphaFoldDB" id="A0AAD9UJK5"/>
<comment type="caution">
    <text evidence="1">The sequence shown here is derived from an EMBL/GenBank/DDBJ whole genome shotgun (WGS) entry which is preliminary data.</text>
</comment>
<dbReference type="Proteomes" id="UP001209878">
    <property type="component" value="Unassembled WGS sequence"/>
</dbReference>
<sequence>MSLVTERPRSRATRSASSRVDSALLVGRSEELVGALVRLERLDRVRVVRDVGLAADQRLVLVLGDASDLHLLCFRCQSLHAHIHVRVVVAIETASCVTHLHLVGPIRQRHCVILELSHTRC</sequence>
<gene>
    <name evidence="1" type="ORF">NP493_42g06011</name>
</gene>
<name>A0AAD9UJK5_RIDPI</name>
<reference evidence="1" key="1">
    <citation type="journal article" date="2023" name="Mol. Biol. Evol.">
        <title>Third-Generation Sequencing Reveals the Adaptive Role of the Epigenome in Three Deep-Sea Polychaetes.</title>
        <authorList>
            <person name="Perez M."/>
            <person name="Aroh O."/>
            <person name="Sun Y."/>
            <person name="Lan Y."/>
            <person name="Juniper S.K."/>
            <person name="Young C.R."/>
            <person name="Angers B."/>
            <person name="Qian P.Y."/>
        </authorList>
    </citation>
    <scope>NUCLEOTIDE SEQUENCE</scope>
    <source>
        <strain evidence="1">R07B-5</strain>
    </source>
</reference>
<proteinExistence type="predicted"/>
<keyword evidence="2" id="KW-1185">Reference proteome</keyword>
<accession>A0AAD9UJK5</accession>
<dbReference type="EMBL" id="JAODUO010000042">
    <property type="protein sequence ID" value="KAK2191933.1"/>
    <property type="molecule type" value="Genomic_DNA"/>
</dbReference>
<evidence type="ECO:0000313" key="1">
    <source>
        <dbReference type="EMBL" id="KAK2191933.1"/>
    </source>
</evidence>
<protein>
    <submittedName>
        <fullName evidence="1">Uncharacterized protein</fullName>
    </submittedName>
</protein>